<dbReference type="Pfam" id="PF14520">
    <property type="entry name" value="HHH_5"/>
    <property type="match status" value="1"/>
</dbReference>
<dbReference type="Pfam" id="PF08459">
    <property type="entry name" value="UvrC_RNaseH_dom"/>
    <property type="match status" value="1"/>
</dbReference>
<evidence type="ECO:0000256" key="1">
    <source>
        <dbReference type="ARBA" id="ARBA00022490"/>
    </source>
</evidence>
<keyword evidence="3 7" id="KW-0228">DNA excision</keyword>
<dbReference type="CDD" id="cd10434">
    <property type="entry name" value="GIY-YIG_UvrC_Cho"/>
    <property type="match status" value="1"/>
</dbReference>
<evidence type="ECO:0000256" key="4">
    <source>
        <dbReference type="ARBA" id="ARBA00022881"/>
    </source>
</evidence>
<sequence length="615" mass="70146">MTAAEFQQISHTIPLQPGIYKYYSEAGELLYVGKAKSLRKRVSSYFVKNHDNYKTRKLVENIHHIEFTIVGSEQDAFLLENSLIKQFQPKFNINLKDDKTYPYIVIKHESFPRVFLTRNIIKDGSEYLGPFTSVGRVRELLEVIRYNIPLRTCNLNLSPQNVAKGKYKVCLEYHLGNCKGPCEGLQTEEDYREGLQQVKNILRGNLSPVLQLFRTQMQEHAMNMEFEKAEIVRKKIESLQAYQSKSTIVGTRVGNVDVFSIISEGNYAYVNYLRVLNGTIADTKTVTLEKKLEEDDTEVLTYAVGYLRDAFQSLAREIIVPLEIEYPEEHVTISVPKGGDKKKLLELSEKNVNYFKEELYRKKILHLEGKSDLEKKKVLYQLQADLELQELPLHIECFDNSNFQGAYPVSACVVFKDGIASKKDYRHFNIKTVQGINDFASMKEVVYRRYSRLLAEQQPLPQLVIIDGGKGQLGSAMESIRELDLIGSMTVVGLAKNEEEIFFPGDKDSIKLPYDSESLKLIRRVRDEVHRFGITFHRQKRSKGTFKNELEAIKGIGENTATQLLKTFRSVAKIKLLSEDDLVKEIGAAKARLVYAHFHPATGETGPVTGADSNS</sequence>
<dbReference type="FunFam" id="3.40.1440.10:FF:000001">
    <property type="entry name" value="UvrABC system protein C"/>
    <property type="match status" value="1"/>
</dbReference>
<dbReference type="InterPro" id="IPR001162">
    <property type="entry name" value="UvrC_RNase_H_dom"/>
</dbReference>
<dbReference type="InterPro" id="IPR004791">
    <property type="entry name" value="UvrC"/>
</dbReference>
<reference evidence="10 11" key="1">
    <citation type="submission" date="2019-08" db="EMBL/GenBank/DDBJ databases">
        <title>Whole genome sequencing of chitin degrading bacteria Chitinophaga pinensis YS16.</title>
        <authorList>
            <person name="Singh R.P."/>
            <person name="Manchanda G."/>
            <person name="Maurya I.K."/>
            <person name="Joshi N.K."/>
            <person name="Srivastava A.K."/>
        </authorList>
    </citation>
    <scope>NUCLEOTIDE SEQUENCE [LARGE SCALE GENOMIC DNA]</scope>
    <source>
        <strain evidence="10 11">YS-16</strain>
    </source>
</reference>
<dbReference type="GO" id="GO:0005737">
    <property type="term" value="C:cytoplasm"/>
    <property type="evidence" value="ECO:0007669"/>
    <property type="project" value="UniProtKB-SubCell"/>
</dbReference>
<dbReference type="AlphaFoldDB" id="A0A5C6LY54"/>
<dbReference type="HAMAP" id="MF_00203">
    <property type="entry name" value="UvrC"/>
    <property type="match status" value="1"/>
</dbReference>
<dbReference type="Gene3D" id="3.40.1440.10">
    <property type="entry name" value="GIY-YIG endonuclease"/>
    <property type="match status" value="1"/>
</dbReference>
<dbReference type="Proteomes" id="UP000318815">
    <property type="component" value="Unassembled WGS sequence"/>
</dbReference>
<dbReference type="SMART" id="SM00465">
    <property type="entry name" value="GIYc"/>
    <property type="match status" value="1"/>
</dbReference>
<evidence type="ECO:0000313" key="11">
    <source>
        <dbReference type="Proteomes" id="UP000318815"/>
    </source>
</evidence>
<evidence type="ECO:0000313" key="10">
    <source>
        <dbReference type="EMBL" id="TWW01742.1"/>
    </source>
</evidence>
<dbReference type="InterPro" id="IPR050066">
    <property type="entry name" value="UvrABC_protein_C"/>
</dbReference>
<comment type="subcellular location">
    <subcellularLocation>
        <location evidence="7">Cytoplasm</location>
    </subcellularLocation>
</comment>
<evidence type="ECO:0000259" key="8">
    <source>
        <dbReference type="PROSITE" id="PS50164"/>
    </source>
</evidence>
<organism evidence="10 11">
    <name type="scientific">Chitinophaga pinensis</name>
    <dbReference type="NCBI Taxonomy" id="79329"/>
    <lineage>
        <taxon>Bacteria</taxon>
        <taxon>Pseudomonadati</taxon>
        <taxon>Bacteroidota</taxon>
        <taxon>Chitinophagia</taxon>
        <taxon>Chitinophagales</taxon>
        <taxon>Chitinophagaceae</taxon>
        <taxon>Chitinophaga</taxon>
    </lineage>
</organism>
<dbReference type="SUPFAM" id="SSF47781">
    <property type="entry name" value="RuvA domain 2-like"/>
    <property type="match status" value="1"/>
</dbReference>
<gene>
    <name evidence="7" type="primary">uvrC</name>
    <name evidence="10" type="ORF">FEF09_04050</name>
</gene>
<evidence type="ECO:0000256" key="7">
    <source>
        <dbReference type="HAMAP-Rule" id="MF_00203"/>
    </source>
</evidence>
<dbReference type="GO" id="GO:0009381">
    <property type="term" value="F:excinuclease ABC activity"/>
    <property type="evidence" value="ECO:0007669"/>
    <property type="project" value="UniProtKB-UniRule"/>
</dbReference>
<feature type="domain" description="GIY-YIG" evidence="8">
    <location>
        <begin position="15"/>
        <end position="93"/>
    </location>
</feature>
<dbReference type="SUPFAM" id="SSF82771">
    <property type="entry name" value="GIY-YIG endonuclease"/>
    <property type="match status" value="1"/>
</dbReference>
<evidence type="ECO:0000256" key="6">
    <source>
        <dbReference type="ARBA" id="ARBA00023236"/>
    </source>
</evidence>
<dbReference type="EMBL" id="VOHS01000003">
    <property type="protein sequence ID" value="TWW01742.1"/>
    <property type="molecule type" value="Genomic_DNA"/>
</dbReference>
<dbReference type="Gene3D" id="1.10.150.20">
    <property type="entry name" value="5' to 3' exonuclease, C-terminal subdomain"/>
    <property type="match status" value="1"/>
</dbReference>
<dbReference type="NCBIfam" id="TIGR00194">
    <property type="entry name" value="uvrC"/>
    <property type="match status" value="1"/>
</dbReference>
<dbReference type="Gene3D" id="3.30.420.340">
    <property type="entry name" value="UvrC, RNAse H endonuclease domain"/>
    <property type="match status" value="1"/>
</dbReference>
<dbReference type="RefSeq" id="WP_146303919.1">
    <property type="nucleotide sequence ID" value="NZ_VOHS01000003.1"/>
</dbReference>
<protein>
    <recommendedName>
        <fullName evidence="7">UvrABC system protein C</fullName>
        <shortName evidence="7">Protein UvrC</shortName>
    </recommendedName>
    <alternativeName>
        <fullName evidence="7">Excinuclease ABC subunit C</fullName>
    </alternativeName>
</protein>
<keyword evidence="4 7" id="KW-0267">Excision nuclease</keyword>
<dbReference type="PANTHER" id="PTHR30562:SF1">
    <property type="entry name" value="UVRABC SYSTEM PROTEIN C"/>
    <property type="match status" value="1"/>
</dbReference>
<evidence type="ECO:0000256" key="3">
    <source>
        <dbReference type="ARBA" id="ARBA00022769"/>
    </source>
</evidence>
<dbReference type="GO" id="GO:0009432">
    <property type="term" value="P:SOS response"/>
    <property type="evidence" value="ECO:0007669"/>
    <property type="project" value="UniProtKB-UniRule"/>
</dbReference>
<keyword evidence="6 7" id="KW-0742">SOS response</keyword>
<dbReference type="PROSITE" id="PS50165">
    <property type="entry name" value="UVRC"/>
    <property type="match status" value="1"/>
</dbReference>
<dbReference type="GO" id="GO:0009380">
    <property type="term" value="C:excinuclease repair complex"/>
    <property type="evidence" value="ECO:0007669"/>
    <property type="project" value="InterPro"/>
</dbReference>
<dbReference type="InterPro" id="IPR036876">
    <property type="entry name" value="UVR_dom_sf"/>
</dbReference>
<comment type="caution">
    <text evidence="10">The sequence shown here is derived from an EMBL/GenBank/DDBJ whole genome shotgun (WGS) entry which is preliminary data.</text>
</comment>
<evidence type="ECO:0000256" key="2">
    <source>
        <dbReference type="ARBA" id="ARBA00022763"/>
    </source>
</evidence>
<name>A0A5C6LY54_9BACT</name>
<dbReference type="OrthoDB" id="9804933at2"/>
<dbReference type="InterPro" id="IPR010994">
    <property type="entry name" value="RuvA_2-like"/>
</dbReference>
<evidence type="ECO:0000259" key="9">
    <source>
        <dbReference type="PROSITE" id="PS50165"/>
    </source>
</evidence>
<dbReference type="PANTHER" id="PTHR30562">
    <property type="entry name" value="UVRC/OXIDOREDUCTASE"/>
    <property type="match status" value="1"/>
</dbReference>
<comment type="function">
    <text evidence="7">The UvrABC repair system catalyzes the recognition and processing of DNA lesions. UvrC both incises the 5' and 3' sides of the lesion. The N-terminal half is responsible for the 3' incision and the C-terminal half is responsible for the 5' incision.</text>
</comment>
<accession>A0A5C6LY54</accession>
<proteinExistence type="inferred from homology"/>
<dbReference type="InterPro" id="IPR035901">
    <property type="entry name" value="GIY-YIG_endonuc_sf"/>
</dbReference>
<dbReference type="InterPro" id="IPR047296">
    <property type="entry name" value="GIY-YIG_UvrC_Cho"/>
</dbReference>
<dbReference type="InterPro" id="IPR000305">
    <property type="entry name" value="GIY-YIG_endonuc"/>
</dbReference>
<dbReference type="SUPFAM" id="SSF46600">
    <property type="entry name" value="C-terminal UvrC-binding domain of UvrB"/>
    <property type="match status" value="1"/>
</dbReference>
<comment type="subunit">
    <text evidence="7">Interacts with UvrB in an incision complex.</text>
</comment>
<dbReference type="Pfam" id="PF22920">
    <property type="entry name" value="UvrC_RNaseH"/>
    <property type="match status" value="1"/>
</dbReference>
<dbReference type="Pfam" id="PF01541">
    <property type="entry name" value="GIY-YIG"/>
    <property type="match status" value="1"/>
</dbReference>
<evidence type="ECO:0000256" key="5">
    <source>
        <dbReference type="ARBA" id="ARBA00023204"/>
    </source>
</evidence>
<keyword evidence="11" id="KW-1185">Reference proteome</keyword>
<dbReference type="InterPro" id="IPR038476">
    <property type="entry name" value="UvrC_RNase_H_dom_sf"/>
</dbReference>
<keyword evidence="1 7" id="KW-0963">Cytoplasm</keyword>
<dbReference type="GO" id="GO:0006289">
    <property type="term" value="P:nucleotide-excision repair"/>
    <property type="evidence" value="ECO:0007669"/>
    <property type="project" value="UniProtKB-UniRule"/>
</dbReference>
<dbReference type="PROSITE" id="PS50164">
    <property type="entry name" value="GIY_YIG"/>
    <property type="match status" value="1"/>
</dbReference>
<keyword evidence="2 7" id="KW-0227">DNA damage</keyword>
<feature type="domain" description="UvrC family homology region profile" evidence="9">
    <location>
        <begin position="258"/>
        <end position="480"/>
    </location>
</feature>
<comment type="similarity">
    <text evidence="7">Belongs to the UvrC family.</text>
</comment>
<dbReference type="GO" id="GO:0003677">
    <property type="term" value="F:DNA binding"/>
    <property type="evidence" value="ECO:0007669"/>
    <property type="project" value="UniProtKB-UniRule"/>
</dbReference>
<keyword evidence="5 7" id="KW-0234">DNA repair</keyword>